<gene>
    <name evidence="3" type="ORF">MAC_09138</name>
</gene>
<dbReference type="SUPFAM" id="SSF51430">
    <property type="entry name" value="NAD(P)-linked oxidoreductase"/>
    <property type="match status" value="1"/>
</dbReference>
<dbReference type="AlphaFoldDB" id="E9EGZ0"/>
<evidence type="ECO:0000313" key="3">
    <source>
        <dbReference type="EMBL" id="EFY84816.1"/>
    </source>
</evidence>
<dbReference type="HOGENOM" id="CLU_023205_1_1_1"/>
<dbReference type="GO" id="GO:0016491">
    <property type="term" value="F:oxidoreductase activity"/>
    <property type="evidence" value="ECO:0007669"/>
    <property type="project" value="UniProtKB-KW"/>
</dbReference>
<dbReference type="Proteomes" id="UP000002499">
    <property type="component" value="Unassembled WGS sequence"/>
</dbReference>
<dbReference type="PANTHER" id="PTHR43364">
    <property type="entry name" value="NADH-SPECIFIC METHYLGLYOXAL REDUCTASE-RELATED"/>
    <property type="match status" value="1"/>
</dbReference>
<protein>
    <recommendedName>
        <fullName evidence="2">NADP-dependent oxidoreductase domain-containing protein</fullName>
    </recommendedName>
</protein>
<evidence type="ECO:0000259" key="2">
    <source>
        <dbReference type="Pfam" id="PF00248"/>
    </source>
</evidence>
<dbReference type="PANTHER" id="PTHR43364:SF4">
    <property type="entry name" value="NAD(P)-LINKED OXIDOREDUCTASE SUPERFAMILY PROTEIN"/>
    <property type="match status" value="1"/>
</dbReference>
<dbReference type="InterPro" id="IPR050523">
    <property type="entry name" value="AKR_Detox_Biosynth"/>
</dbReference>
<keyword evidence="4" id="KW-1185">Reference proteome</keyword>
<proteinExistence type="predicted"/>
<dbReference type="eggNOG" id="ENOG502QU2T">
    <property type="taxonomic scope" value="Eukaryota"/>
</dbReference>
<accession>E9EGZ0</accession>
<dbReference type="Pfam" id="PF00248">
    <property type="entry name" value="Aldo_ket_red"/>
    <property type="match status" value="2"/>
</dbReference>
<feature type="domain" description="NADP-dependent oxidoreductase" evidence="2">
    <location>
        <begin position="127"/>
        <end position="289"/>
    </location>
</feature>
<dbReference type="EMBL" id="GL698604">
    <property type="protein sequence ID" value="EFY84816.1"/>
    <property type="molecule type" value="Genomic_DNA"/>
</dbReference>
<dbReference type="InterPro" id="IPR023210">
    <property type="entry name" value="NADP_OxRdtase_dom"/>
</dbReference>
<evidence type="ECO:0000313" key="4">
    <source>
        <dbReference type="Proteomes" id="UP000002499"/>
    </source>
</evidence>
<sequence>MKFGSEPEFSARITQLAALNEALDLFQSRGYNGVDTACAYVRGHQEAFTREAGWKKRGLVLAAKVKSPSNLGDNCAEKILASVETSLAELGTDFVDPGNCPGPLGKRGKDRSSASSASATSRPFELAEVVTMCKYNGWVRPTIYQGMCNIITRKIDTEVFAACRRYGLDIVTYNSVGGGFFSGKIKQGVTPEDGRFSDLTKAGPRYRKRYYRDGVFQALRLVEGVAEKHGLGMIETALRWLLHHSELRVVNGNDGVLVGAASVAQLKSNLDCLEKGLLPEDVVEAAEQAWQIAKGDSADYDTIDALFGAGR</sequence>
<dbReference type="InParanoid" id="E9EGZ0"/>
<dbReference type="InterPro" id="IPR036812">
    <property type="entry name" value="NAD(P)_OxRdtase_dom_sf"/>
</dbReference>
<feature type="domain" description="NADP-dependent oxidoreductase" evidence="2">
    <location>
        <begin position="18"/>
        <end position="96"/>
    </location>
</feature>
<organism evidence="4">
    <name type="scientific">Metarhizium acridum (strain CQMa 102)</name>
    <dbReference type="NCBI Taxonomy" id="655827"/>
    <lineage>
        <taxon>Eukaryota</taxon>
        <taxon>Fungi</taxon>
        <taxon>Dikarya</taxon>
        <taxon>Ascomycota</taxon>
        <taxon>Pezizomycotina</taxon>
        <taxon>Sordariomycetes</taxon>
        <taxon>Hypocreomycetidae</taxon>
        <taxon>Hypocreales</taxon>
        <taxon>Clavicipitaceae</taxon>
        <taxon>Metarhizium</taxon>
    </lineage>
</organism>
<dbReference type="Gene3D" id="3.20.20.100">
    <property type="entry name" value="NADP-dependent oxidoreductase domain"/>
    <property type="match status" value="2"/>
</dbReference>
<reference evidence="3 4" key="1">
    <citation type="journal article" date="2011" name="PLoS Genet.">
        <title>Genome sequencing and comparative transcriptomics of the model entomopathogenic fungi Metarhizium anisopliae and M. acridum.</title>
        <authorList>
            <person name="Gao Q."/>
            <person name="Jin K."/>
            <person name="Ying S.H."/>
            <person name="Zhang Y."/>
            <person name="Xiao G."/>
            <person name="Shang Y."/>
            <person name="Duan Z."/>
            <person name="Hu X."/>
            <person name="Xie X.Q."/>
            <person name="Zhou G."/>
            <person name="Peng G."/>
            <person name="Luo Z."/>
            <person name="Huang W."/>
            <person name="Wang B."/>
            <person name="Fang W."/>
            <person name="Wang S."/>
            <person name="Zhong Y."/>
            <person name="Ma L.J."/>
            <person name="St Leger R.J."/>
            <person name="Zhao G.P."/>
            <person name="Pei Y."/>
            <person name="Feng M.G."/>
            <person name="Xia Y."/>
            <person name="Wang C."/>
        </authorList>
    </citation>
    <scope>NUCLEOTIDE SEQUENCE [LARGE SCALE GENOMIC DNA]</scope>
    <source>
        <strain evidence="3 4">CQMa 102</strain>
    </source>
</reference>
<name>E9EGZ0_METAQ</name>
<keyword evidence="1" id="KW-0560">Oxidoreductase</keyword>
<dbReference type="OrthoDB" id="2310150at2759"/>
<evidence type="ECO:0000256" key="1">
    <source>
        <dbReference type="ARBA" id="ARBA00023002"/>
    </source>
</evidence>